<keyword evidence="2" id="KW-1185">Reference proteome</keyword>
<evidence type="ECO:0000313" key="1">
    <source>
        <dbReference type="EMBL" id="KAK8206728.1"/>
    </source>
</evidence>
<comment type="caution">
    <text evidence="1">The sequence shown here is derived from an EMBL/GenBank/DDBJ whole genome shotgun (WGS) entry which is preliminary data.</text>
</comment>
<dbReference type="Proteomes" id="UP001320706">
    <property type="component" value="Unassembled WGS sequence"/>
</dbReference>
<dbReference type="EMBL" id="JAMKPW020000022">
    <property type="protein sequence ID" value="KAK8206728.1"/>
    <property type="molecule type" value="Genomic_DNA"/>
</dbReference>
<reference evidence="1" key="1">
    <citation type="submission" date="2024-02" db="EMBL/GenBank/DDBJ databases">
        <title>Metagenome Assembled Genome of Zalaria obscura JY119.</title>
        <authorList>
            <person name="Vighnesh L."/>
            <person name="Jagadeeshwari U."/>
            <person name="Venkata Ramana C."/>
            <person name="Sasikala C."/>
        </authorList>
    </citation>
    <scope>NUCLEOTIDE SEQUENCE</scope>
    <source>
        <strain evidence="1">JY119</strain>
    </source>
</reference>
<proteinExistence type="predicted"/>
<name>A0ACC3SC62_9PEZI</name>
<gene>
    <name evidence="1" type="ORF">M8818_004562</name>
</gene>
<accession>A0ACC3SC62</accession>
<organism evidence="1 2">
    <name type="scientific">Zalaria obscura</name>
    <dbReference type="NCBI Taxonomy" id="2024903"/>
    <lineage>
        <taxon>Eukaryota</taxon>
        <taxon>Fungi</taxon>
        <taxon>Dikarya</taxon>
        <taxon>Ascomycota</taxon>
        <taxon>Pezizomycotina</taxon>
        <taxon>Dothideomycetes</taxon>
        <taxon>Dothideomycetidae</taxon>
        <taxon>Dothideales</taxon>
        <taxon>Zalariaceae</taxon>
        <taxon>Zalaria</taxon>
    </lineage>
</organism>
<sequence length="299" mass="32208">MKFPADVSGKYSSDSQSGRSRRVWRHSANGWLAGPVSSGPDSSLSSSAVCLVISPFAVSTPINLACATTSPTMPVYLLHGFRWPRPLIRIHIILQNIDDAAAEWLVAAPTTSALKRNFSDLWPDIMAHLSQLRFVEQYDPHDTSPAAASQPYAYVADVVEEIRLGVDVEEVRGKGVKNEQWSAMMELRDKLAPDEKVGWFVVVCGDEERWAPPTVSLLQGGGAVGGRVGDSEVGSQDSAGSERRNMSPQSPNSASGGGLKKWFGSRRSLSKRQSRTEVRAVSRSPGLSPQAPPLPGTAA</sequence>
<protein>
    <submittedName>
        <fullName evidence="1">Uncharacterized protein</fullName>
    </submittedName>
</protein>
<evidence type="ECO:0000313" key="2">
    <source>
        <dbReference type="Proteomes" id="UP001320706"/>
    </source>
</evidence>